<reference evidence="1" key="1">
    <citation type="submission" date="2023-07" db="EMBL/GenBank/DDBJ databases">
        <authorList>
            <person name="Pelsma A.J. K."/>
        </authorList>
    </citation>
    <scope>NUCLEOTIDE SEQUENCE</scope>
</reference>
<name>A0AA48RDV0_9ZZZZ</name>
<dbReference type="AlphaFoldDB" id="A0AA48RDV0"/>
<dbReference type="EMBL" id="OY288114">
    <property type="protein sequence ID" value="CAJ0875528.1"/>
    <property type="molecule type" value="Genomic_DNA"/>
</dbReference>
<accession>A0AA48RDV0</accession>
<evidence type="ECO:0000313" key="1">
    <source>
        <dbReference type="EMBL" id="CAJ0875528.1"/>
    </source>
</evidence>
<sequence>MRRGEEDARRAGEFLRESNMIPDLAVASNARRAKQTLELALAAFPGHVTHLIENTIYLATVDHLVDVLRQTPDKVQTLLAVGHNPGFAELAIWLAGSGDEADMAHMSASYPTAALAILDFDAEHWAEVRKGAARLNRFVTPSALRGDVVDDPD</sequence>
<dbReference type="SUPFAM" id="SSF53254">
    <property type="entry name" value="Phosphoglycerate mutase-like"/>
    <property type="match status" value="1"/>
</dbReference>
<gene>
    <name evidence="1" type="ORF">AMST5_02703</name>
</gene>
<protein>
    <recommendedName>
        <fullName evidence="2">Phosphohistidine phosphatase SixA</fullName>
    </recommendedName>
</protein>
<dbReference type="InterPro" id="IPR029033">
    <property type="entry name" value="His_PPase_superfam"/>
</dbReference>
<dbReference type="CDD" id="cd07040">
    <property type="entry name" value="HP"/>
    <property type="match status" value="1"/>
</dbReference>
<organism evidence="1">
    <name type="scientific">freshwater sediment metagenome</name>
    <dbReference type="NCBI Taxonomy" id="556182"/>
    <lineage>
        <taxon>unclassified sequences</taxon>
        <taxon>metagenomes</taxon>
        <taxon>ecological metagenomes</taxon>
    </lineage>
</organism>
<proteinExistence type="predicted"/>
<evidence type="ECO:0008006" key="2">
    <source>
        <dbReference type="Google" id="ProtNLM"/>
    </source>
</evidence>
<dbReference type="Gene3D" id="3.40.50.1240">
    <property type="entry name" value="Phosphoglycerate mutase-like"/>
    <property type="match status" value="1"/>
</dbReference>